<keyword evidence="2" id="KW-1185">Reference proteome</keyword>
<evidence type="ECO:0000313" key="1">
    <source>
        <dbReference type="EMBL" id="GMH75866.1"/>
    </source>
</evidence>
<dbReference type="GO" id="GO:0015031">
    <property type="term" value="P:protein transport"/>
    <property type="evidence" value="ECO:0007669"/>
    <property type="project" value="TreeGrafter"/>
</dbReference>
<dbReference type="PANTHER" id="PTHR11188:SF17">
    <property type="entry name" value="FI21816P1"/>
    <property type="match status" value="1"/>
</dbReference>
<accession>A0A9W7AQY0</accession>
<dbReference type="AlphaFoldDB" id="A0A9W7AQY0"/>
<dbReference type="GO" id="GO:0005737">
    <property type="term" value="C:cytoplasm"/>
    <property type="evidence" value="ECO:0007669"/>
    <property type="project" value="TreeGrafter"/>
</dbReference>
<proteinExistence type="predicted"/>
<sequence>MSASIVDIIIDKDKACAGETLSGTICPCLTNASIFLDPHAKITLSFMGREYCAVKFTEAETEGVPGKQEFEEKTVYETRDIINVKQPLEISASNKAAFPFSFSLPQSIPSSFVLSDTNKLEYSITLFVNGKIIGKLKGIEIRGARVTNTNLDAKRFAQPRTEGVKFCSCFSYGSGEITFGGCATSNTPKGDDIMVGYACKNNSNIDLSQITVELRELVYTKAQGHKDTKMTVIASEEINTGSEKLKSALPTNTTVEYDSINKQLFQMLNDDSNAQFAISTEKAVPDYAGRLLKISHTIKITVKTPTKYSPNPSAKIPCCIITTGAVQPIQHNFLHSSYSVDTNGTESINAALKIKRHDTQSSDSSDSSEASMESLKFEYDVQGLKKMRDVILSKSSSSSSSSGSEIVEIVDSDDVSIDDTVVVMQKNVKAAEAILIPLPPIVDHELVPKLDKSSYDDLSILRTWGNEHPHVLKNLTPLQTDSMVLKIKNTMERPEAGEILAKAMGPYFTCKHVMALLAYRESYEKTDMVNRVAGMVGDPENKGEIIAALTKYELLVCGEALKLGIYAEE</sequence>
<dbReference type="EMBL" id="BRXW01000737">
    <property type="protein sequence ID" value="GMH75866.1"/>
    <property type="molecule type" value="Genomic_DNA"/>
</dbReference>
<dbReference type="InterPro" id="IPR014752">
    <property type="entry name" value="Arrestin-like_C"/>
</dbReference>
<evidence type="ECO:0000313" key="2">
    <source>
        <dbReference type="Proteomes" id="UP001165122"/>
    </source>
</evidence>
<reference evidence="2" key="1">
    <citation type="journal article" date="2023" name="Commun. Biol.">
        <title>Genome analysis of Parmales, the sister group of diatoms, reveals the evolutionary specialization of diatoms from phago-mixotrophs to photoautotrophs.</title>
        <authorList>
            <person name="Ban H."/>
            <person name="Sato S."/>
            <person name="Yoshikawa S."/>
            <person name="Yamada K."/>
            <person name="Nakamura Y."/>
            <person name="Ichinomiya M."/>
            <person name="Sato N."/>
            <person name="Blanc-Mathieu R."/>
            <person name="Endo H."/>
            <person name="Kuwata A."/>
            <person name="Ogata H."/>
        </authorList>
    </citation>
    <scope>NUCLEOTIDE SEQUENCE [LARGE SCALE GENOMIC DNA]</scope>
    <source>
        <strain evidence="2">NIES 3700</strain>
    </source>
</reference>
<dbReference type="InterPro" id="IPR050357">
    <property type="entry name" value="Arrestin_domain-protein"/>
</dbReference>
<dbReference type="Gene3D" id="2.60.40.640">
    <property type="match status" value="1"/>
</dbReference>
<comment type="caution">
    <text evidence="1">The sequence shown here is derived from an EMBL/GenBank/DDBJ whole genome shotgun (WGS) entry which is preliminary data.</text>
</comment>
<organism evidence="1 2">
    <name type="scientific">Triparma laevis f. longispina</name>
    <dbReference type="NCBI Taxonomy" id="1714387"/>
    <lineage>
        <taxon>Eukaryota</taxon>
        <taxon>Sar</taxon>
        <taxon>Stramenopiles</taxon>
        <taxon>Ochrophyta</taxon>
        <taxon>Bolidophyceae</taxon>
        <taxon>Parmales</taxon>
        <taxon>Triparmaceae</taxon>
        <taxon>Triparma</taxon>
    </lineage>
</organism>
<name>A0A9W7AQY0_9STRA</name>
<dbReference type="Proteomes" id="UP001165122">
    <property type="component" value="Unassembled WGS sequence"/>
</dbReference>
<dbReference type="OrthoDB" id="7785529at2759"/>
<protein>
    <submittedName>
        <fullName evidence="1">Uncharacterized protein</fullName>
    </submittedName>
</protein>
<gene>
    <name evidence="1" type="ORF">TrLO_g14904</name>
</gene>
<dbReference type="PANTHER" id="PTHR11188">
    <property type="entry name" value="ARRESTIN DOMAIN CONTAINING PROTEIN"/>
    <property type="match status" value="1"/>
</dbReference>